<dbReference type="AlphaFoldDB" id="A0A1L0DNW5"/>
<protein>
    <submittedName>
        <fullName evidence="1">CIC11C00000002804</fullName>
    </submittedName>
</protein>
<dbReference type="EMBL" id="LT635768">
    <property type="protein sequence ID" value="SGZ57544.1"/>
    <property type="molecule type" value="Genomic_DNA"/>
</dbReference>
<proteinExistence type="predicted"/>
<reference evidence="1 2" key="1">
    <citation type="submission" date="2016-10" db="EMBL/GenBank/DDBJ databases">
        <authorList>
            <person name="de Groot N.N."/>
        </authorList>
    </citation>
    <scope>NUCLEOTIDE SEQUENCE [LARGE SCALE GENOMIC DNA]</scope>
    <source>
        <strain evidence="1 2">PYCC 4715</strain>
    </source>
</reference>
<name>A0A1L0DNW5_9ASCO</name>
<gene>
    <name evidence="1" type="ORF">SAMEA4029009_CIC11G00000002804</name>
</gene>
<evidence type="ECO:0000313" key="2">
    <source>
        <dbReference type="Proteomes" id="UP000182259"/>
    </source>
</evidence>
<evidence type="ECO:0000313" key="1">
    <source>
        <dbReference type="EMBL" id="SGZ57544.1"/>
    </source>
</evidence>
<dbReference type="Proteomes" id="UP000182259">
    <property type="component" value="Chromosome V"/>
</dbReference>
<sequence length="784" mass="88043">MVSFSRTFRRITAAVCVSVRKQSPTNLNVPKPVSGKNLYSPQSLVDPVAVDTEVLSTSATKPTRVKSPWFKKFRPSKRLAAKAKTLKKKLKTTLTKFKKMDPNLSPSTAPHSPINAFPDCTTALEFFPEDPEAFSPFDYSHEVFYSMRALYDIPFEDAVSSNRHLVLSLVVSNATGQTSVASAEFPKNNLQSLFSIPLITDAYTESASEVPETYDVDRVEAAETNELSWTMNPHGVFVSHPSSDTVNVPKVGCSAADMAALSCPFQFSSFFFKRLLKLLPYLQNYHPTYSAAQVKNVCTQSCSDCILSLQVKLSDVKGTAVGKALLANVFLVRRSQFVNSTISQSIPHTGKYAPYVLWEIQSWDILKFTCYFLWLEDIKEANLFHVVEVVPERGAHENGEGGEFNDATGLVDPEEDQNTEEVEEFLDFIASAINNIPDFRLFHSTNVEYQVADVDFMETQRDSTVTFSNFDQVVEFYSDEAPLALAVGSDSESYQCELLKGCLKRSKPLRSEAQDDWDGASETSEDFVNFETDESWFEELCRRFVGATKITGCPENADDRFWEEVENFIDISQLTFWKLTVGVTEVKIYGLHEYVGQCEWAVKLVSLTLYSFLGIANRYEVLLEKYRHVNDSHSLDYVRVSLIDERNNLAKVRKSLDLVSNGAKYLASELGKALDYYSAECQACVAAISTVILEFDKLFSDILLKSYPTCSPQTLEKICGKTDFISTFGEFHKTYVRDAKLAMTCNVDDLRQGVQVLVTLDASIEKAIVELLNCVCMEMELTDM</sequence>
<organism evidence="1 2">
    <name type="scientific">Sungouiella intermedia</name>
    <dbReference type="NCBI Taxonomy" id="45354"/>
    <lineage>
        <taxon>Eukaryota</taxon>
        <taxon>Fungi</taxon>
        <taxon>Dikarya</taxon>
        <taxon>Ascomycota</taxon>
        <taxon>Saccharomycotina</taxon>
        <taxon>Pichiomycetes</taxon>
        <taxon>Metschnikowiaceae</taxon>
        <taxon>Sungouiella</taxon>
    </lineage>
</organism>
<accession>A0A1L0DNW5</accession>